<protein>
    <submittedName>
        <fullName evidence="3">DUF4062 domain-containing protein</fullName>
    </submittedName>
</protein>
<dbReference type="EMBL" id="WWDJ01000012">
    <property type="protein sequence ID" value="NEX54558.1"/>
    <property type="molecule type" value="Genomic_DNA"/>
</dbReference>
<gene>
    <name evidence="3" type="ORF">GTP08_02330</name>
</gene>
<dbReference type="InterPro" id="IPR025139">
    <property type="entry name" value="DUF4062"/>
</dbReference>
<dbReference type="AlphaFoldDB" id="A0A6M0M5X2"/>
<keyword evidence="1" id="KW-0175">Coiled coil</keyword>
<feature type="coiled-coil region" evidence="1">
    <location>
        <begin position="169"/>
        <end position="196"/>
    </location>
</feature>
<evidence type="ECO:0000256" key="1">
    <source>
        <dbReference type="SAM" id="Coils"/>
    </source>
</evidence>
<evidence type="ECO:0000313" key="4">
    <source>
        <dbReference type="Proteomes" id="UP000477402"/>
    </source>
</evidence>
<dbReference type="RefSeq" id="WP_163656866.1">
    <property type="nucleotide sequence ID" value="NZ_WWDH01000039.1"/>
</dbReference>
<dbReference type="Pfam" id="PF13271">
    <property type="entry name" value="DUF4062"/>
    <property type="match status" value="1"/>
</dbReference>
<reference evidence="3 4" key="1">
    <citation type="submission" date="2019-12" db="EMBL/GenBank/DDBJ databases">
        <title>Draft Genome Sequences of L. lactis strains MS22333, MS22334, MS22336, and MS22337, Isolated from Spontaneous Fermented Camel Milk in Ethiopia.</title>
        <authorList>
            <person name="Bragason E."/>
            <person name="Hansen E.B."/>
            <person name="Guya M.E."/>
            <person name="Berhe T."/>
        </authorList>
    </citation>
    <scope>NUCLEOTIDE SEQUENCE [LARGE SCALE GENOMIC DNA]</scope>
    <source>
        <strain evidence="3 4">MS22336</strain>
    </source>
</reference>
<proteinExistence type="predicted"/>
<accession>A0A6M0M5X2</accession>
<dbReference type="Proteomes" id="UP000477402">
    <property type="component" value="Unassembled WGS sequence"/>
</dbReference>
<organism evidence="3 4">
    <name type="scientific">Lactococcus lactis</name>
    <dbReference type="NCBI Taxonomy" id="1358"/>
    <lineage>
        <taxon>Bacteria</taxon>
        <taxon>Bacillati</taxon>
        <taxon>Bacillota</taxon>
        <taxon>Bacilli</taxon>
        <taxon>Lactobacillales</taxon>
        <taxon>Streptococcaceae</taxon>
        <taxon>Lactococcus</taxon>
    </lineage>
</organism>
<evidence type="ECO:0000313" key="3">
    <source>
        <dbReference type="EMBL" id="NEX54558.1"/>
    </source>
</evidence>
<evidence type="ECO:0000259" key="2">
    <source>
        <dbReference type="Pfam" id="PF13271"/>
    </source>
</evidence>
<sequence length="350" mass="40231">MEKKYQVFISSTYTDLIEERQIVVEGVLNAGHIPAGMESFKAGSSQEDTIKDWIKASDIYVLVLGPRYGSLNKDMVSYTQWEYNLAKEYQKPMFAIVLSNDYINKMVQNGRILPTELETSKAEYIAFKEEVMETLVVQIDHPAEIRGGISDSIRDIERKRPEDLEGWIKGSYLNELEELRKENKELSSDLMNRQSEVIGMQKKAKPVKDDYIGDFSFDAIREVLEASVITEEQFDDAIRELETKKNEYFSSDTEYDGYISSISSTRGSSALQYFVYSRPRLLAKQFQKPKDNPLDKIINDNFVSLWEQYSLVVKQVVVSGINLSGTNFKLTQYGMKFIGMLDIFSVENEK</sequence>
<feature type="domain" description="DUF4062" evidence="2">
    <location>
        <begin position="6"/>
        <end position="86"/>
    </location>
</feature>
<name>A0A6M0M5X2_9LACT</name>
<comment type="caution">
    <text evidence="3">The sequence shown here is derived from an EMBL/GenBank/DDBJ whole genome shotgun (WGS) entry which is preliminary data.</text>
</comment>